<sequence length="410" mass="42329">MPRALELAASQPWLMLPDALDNLLTIADRMGDPGALESKTGIRLENSRTVSVRNGVAIIPVVGPVFRYANLFTEISGATSTQVLATDLQSALDDPNIKSIILNIDSPGGVAAGINELADQIHAGRARKRIVAYVGGTGASAAYWLASAASEIVIDETALLGSIGVVVEAVVEGEASSGRKRYQIVSRNAPNKRLDMATEEGRAKVGETVDAMGEVFVAKVARNLGVASDAVPAMGDFGGLRVGAAAVESGLAHRLGSLEGLITELAKPAATQPRTFTMTTVNSTAQLREALAAGTDPNTIKIAQASQSELETARTQASTQAVTAERERIKGINGLASKGFETEITAAIDSGASVEATALQLFKAAQDRGISLSAIKADSTRASTSTPSDGNAQGERKAVVGAIVAGASRR</sequence>
<keyword evidence="3" id="KW-0378">Hydrolase</keyword>
<comment type="similarity">
    <text evidence="1">Belongs to the peptidase S49 family.</text>
</comment>
<dbReference type="CDD" id="cd07022">
    <property type="entry name" value="S49_Sppa_36K_type"/>
    <property type="match status" value="1"/>
</dbReference>
<dbReference type="InterPro" id="IPR029045">
    <property type="entry name" value="ClpP/crotonase-like_dom_sf"/>
</dbReference>
<dbReference type="GO" id="GO:0008236">
    <property type="term" value="F:serine-type peptidase activity"/>
    <property type="evidence" value="ECO:0007669"/>
    <property type="project" value="UniProtKB-KW"/>
</dbReference>
<name>A0AB37QUG0_9PSED</name>
<dbReference type="PANTHER" id="PTHR33209">
    <property type="entry name" value="PROTEASE 4"/>
    <property type="match status" value="1"/>
</dbReference>
<evidence type="ECO:0000313" key="8">
    <source>
        <dbReference type="Proteomes" id="UP000272613"/>
    </source>
</evidence>
<dbReference type="Gene3D" id="3.90.226.10">
    <property type="entry name" value="2-enoyl-CoA Hydratase, Chain A, domain 1"/>
    <property type="match status" value="1"/>
</dbReference>
<evidence type="ECO:0000256" key="1">
    <source>
        <dbReference type="ARBA" id="ARBA00008683"/>
    </source>
</evidence>
<keyword evidence="2" id="KW-0645">Protease</keyword>
<evidence type="ECO:0000259" key="6">
    <source>
        <dbReference type="Pfam" id="PF01343"/>
    </source>
</evidence>
<dbReference type="InterPro" id="IPR033855">
    <property type="entry name" value="Protein_C"/>
</dbReference>
<dbReference type="Proteomes" id="UP000272613">
    <property type="component" value="Unassembled WGS sequence"/>
</dbReference>
<feature type="compositionally biased region" description="Polar residues" evidence="5">
    <location>
        <begin position="380"/>
        <end position="391"/>
    </location>
</feature>
<reference evidence="7 8" key="1">
    <citation type="submission" date="2018-08" db="EMBL/GenBank/DDBJ databases">
        <title>Recombination of ecologically and evolutionarily significant loci maintains genetic cohesion in the Pseudomonas syringae species complex.</title>
        <authorList>
            <person name="Dillon M."/>
            <person name="Thakur S."/>
            <person name="Almeida R.N.D."/>
            <person name="Weir B.S."/>
            <person name="Guttman D.S."/>
        </authorList>
    </citation>
    <scope>NUCLEOTIDE SEQUENCE [LARGE SCALE GENOMIC DNA]</scope>
    <source>
        <strain evidence="7 8">ICMP 5019</strain>
    </source>
</reference>
<protein>
    <submittedName>
        <fullName evidence="7">Phage-related protein</fullName>
    </submittedName>
</protein>
<organism evidence="7 8">
    <name type="scientific">Pseudomonas coronafaciens pv. garcae</name>
    <dbReference type="NCBI Taxonomy" id="251653"/>
    <lineage>
        <taxon>Bacteria</taxon>
        <taxon>Pseudomonadati</taxon>
        <taxon>Pseudomonadota</taxon>
        <taxon>Gammaproteobacteria</taxon>
        <taxon>Pseudomonadales</taxon>
        <taxon>Pseudomonadaceae</taxon>
        <taxon>Pseudomonas</taxon>
        <taxon>Pseudomonas coronafaciens</taxon>
    </lineage>
</organism>
<dbReference type="PANTHER" id="PTHR33209:SF1">
    <property type="entry name" value="PEPTIDASE S49 DOMAIN-CONTAINING PROTEIN"/>
    <property type="match status" value="1"/>
</dbReference>
<dbReference type="InterPro" id="IPR002142">
    <property type="entry name" value="Peptidase_S49"/>
</dbReference>
<feature type="region of interest" description="Disordered" evidence="5">
    <location>
        <begin position="377"/>
        <end position="397"/>
    </location>
</feature>
<proteinExistence type="inferred from homology"/>
<dbReference type="EMBL" id="RBSH01000026">
    <property type="protein sequence ID" value="RMS06241.1"/>
    <property type="molecule type" value="Genomic_DNA"/>
</dbReference>
<dbReference type="SUPFAM" id="SSF52096">
    <property type="entry name" value="ClpP/crotonase"/>
    <property type="match status" value="1"/>
</dbReference>
<dbReference type="RefSeq" id="WP_024670639.1">
    <property type="nucleotide sequence ID" value="NZ_RBSH01000026.1"/>
</dbReference>
<keyword evidence="4" id="KW-0720">Serine protease</keyword>
<dbReference type="GO" id="GO:0006508">
    <property type="term" value="P:proteolysis"/>
    <property type="evidence" value="ECO:0007669"/>
    <property type="project" value="UniProtKB-KW"/>
</dbReference>
<dbReference type="Pfam" id="PF01343">
    <property type="entry name" value="Peptidase_S49"/>
    <property type="match status" value="1"/>
</dbReference>
<feature type="domain" description="Peptidase S49" evidence="6">
    <location>
        <begin position="125"/>
        <end position="269"/>
    </location>
</feature>
<evidence type="ECO:0000256" key="2">
    <source>
        <dbReference type="ARBA" id="ARBA00022670"/>
    </source>
</evidence>
<evidence type="ECO:0000256" key="3">
    <source>
        <dbReference type="ARBA" id="ARBA00022801"/>
    </source>
</evidence>
<accession>A0AB37QUG0</accession>
<comment type="caution">
    <text evidence="7">The sequence shown here is derived from an EMBL/GenBank/DDBJ whole genome shotgun (WGS) entry which is preliminary data.</text>
</comment>
<dbReference type="AlphaFoldDB" id="A0AB37QUG0"/>
<evidence type="ECO:0000313" key="7">
    <source>
        <dbReference type="EMBL" id="RMS06241.1"/>
    </source>
</evidence>
<evidence type="ECO:0000256" key="4">
    <source>
        <dbReference type="ARBA" id="ARBA00022825"/>
    </source>
</evidence>
<gene>
    <name evidence="7" type="ORF">ALP74_01316</name>
</gene>
<evidence type="ECO:0000256" key="5">
    <source>
        <dbReference type="SAM" id="MobiDB-lite"/>
    </source>
</evidence>